<evidence type="ECO:0000313" key="2">
    <source>
        <dbReference type="EMBL" id="PRP88573.1"/>
    </source>
</evidence>
<feature type="transmembrane region" description="Helical" evidence="1">
    <location>
        <begin position="41"/>
        <end position="59"/>
    </location>
</feature>
<protein>
    <submittedName>
        <fullName evidence="2">Uncharacterized protein</fullName>
    </submittedName>
</protein>
<keyword evidence="1" id="KW-0812">Transmembrane</keyword>
<gene>
    <name evidence="2" type="ORF">PROFUN_02984</name>
</gene>
<organism evidence="2 3">
    <name type="scientific">Planoprotostelium fungivorum</name>
    <dbReference type="NCBI Taxonomy" id="1890364"/>
    <lineage>
        <taxon>Eukaryota</taxon>
        <taxon>Amoebozoa</taxon>
        <taxon>Evosea</taxon>
        <taxon>Variosea</taxon>
        <taxon>Cavosteliida</taxon>
        <taxon>Cavosteliaceae</taxon>
        <taxon>Planoprotostelium</taxon>
    </lineage>
</organism>
<dbReference type="InParanoid" id="A0A2P6NX83"/>
<reference evidence="2 3" key="1">
    <citation type="journal article" date="2018" name="Genome Biol. Evol.">
        <title>Multiple Roots of Fruiting Body Formation in Amoebozoa.</title>
        <authorList>
            <person name="Hillmann F."/>
            <person name="Forbes G."/>
            <person name="Novohradska S."/>
            <person name="Ferling I."/>
            <person name="Riege K."/>
            <person name="Groth M."/>
            <person name="Westermann M."/>
            <person name="Marz M."/>
            <person name="Spaller T."/>
            <person name="Winckler T."/>
            <person name="Schaap P."/>
            <person name="Glockner G."/>
        </authorList>
    </citation>
    <scope>NUCLEOTIDE SEQUENCE [LARGE SCALE GENOMIC DNA]</scope>
    <source>
        <strain evidence="2 3">Jena</strain>
    </source>
</reference>
<dbReference type="AlphaFoldDB" id="A0A2P6NX83"/>
<keyword evidence="1" id="KW-1133">Transmembrane helix</keyword>
<keyword evidence="1" id="KW-0472">Membrane</keyword>
<sequence length="151" mass="16321">MRVSFTTAITPQAKRIQRGETLRHSGPSFSNRTRRDRYIDMKYYIALFVVACIVAAHASNLSDDFPSPPYNFISATTHNLTATLKCPDNCGNPNNAYCLWNAEIQDTCSATYAKRANLAKRACTGGAQGCGPVCYSDGQGGYACGCVSCGK</sequence>
<keyword evidence="3" id="KW-1185">Reference proteome</keyword>
<name>A0A2P6NX83_9EUKA</name>
<comment type="caution">
    <text evidence="2">The sequence shown here is derived from an EMBL/GenBank/DDBJ whole genome shotgun (WGS) entry which is preliminary data.</text>
</comment>
<proteinExistence type="predicted"/>
<dbReference type="EMBL" id="MDYQ01000009">
    <property type="protein sequence ID" value="PRP88573.1"/>
    <property type="molecule type" value="Genomic_DNA"/>
</dbReference>
<evidence type="ECO:0000256" key="1">
    <source>
        <dbReference type="SAM" id="Phobius"/>
    </source>
</evidence>
<dbReference type="Proteomes" id="UP000241769">
    <property type="component" value="Unassembled WGS sequence"/>
</dbReference>
<evidence type="ECO:0000313" key="3">
    <source>
        <dbReference type="Proteomes" id="UP000241769"/>
    </source>
</evidence>
<accession>A0A2P6NX83</accession>